<keyword evidence="3" id="KW-1185">Reference proteome</keyword>
<organism evidence="2 3">
    <name type="scientific">Funneliformis geosporum</name>
    <dbReference type="NCBI Taxonomy" id="1117311"/>
    <lineage>
        <taxon>Eukaryota</taxon>
        <taxon>Fungi</taxon>
        <taxon>Fungi incertae sedis</taxon>
        <taxon>Mucoromycota</taxon>
        <taxon>Glomeromycotina</taxon>
        <taxon>Glomeromycetes</taxon>
        <taxon>Glomerales</taxon>
        <taxon>Glomeraceae</taxon>
        <taxon>Funneliformis</taxon>
    </lineage>
</organism>
<accession>A0A9W4SE64</accession>
<dbReference type="AlphaFoldDB" id="A0A9W4SE64"/>
<name>A0A9W4SE64_9GLOM</name>
<gene>
    <name evidence="2" type="ORF">FWILDA_LOCUS2395</name>
</gene>
<sequence length="64" mass="6917">MIAGARSAAMIDEDIACAMPELCKSIPSPESGKSLQVLKGKFGNFMSERRASKPDKNKKDQTSD</sequence>
<protein>
    <submittedName>
        <fullName evidence="2">10039_t:CDS:1</fullName>
    </submittedName>
</protein>
<proteinExistence type="predicted"/>
<reference evidence="2" key="1">
    <citation type="submission" date="2022-08" db="EMBL/GenBank/DDBJ databases">
        <authorList>
            <person name="Kallberg Y."/>
            <person name="Tangrot J."/>
            <person name="Rosling A."/>
        </authorList>
    </citation>
    <scope>NUCLEOTIDE SEQUENCE</scope>
    <source>
        <strain evidence="2">Wild A</strain>
    </source>
</reference>
<comment type="caution">
    <text evidence="2">The sequence shown here is derived from an EMBL/GenBank/DDBJ whole genome shotgun (WGS) entry which is preliminary data.</text>
</comment>
<evidence type="ECO:0000313" key="2">
    <source>
        <dbReference type="EMBL" id="CAI2166085.1"/>
    </source>
</evidence>
<feature type="region of interest" description="Disordered" evidence="1">
    <location>
        <begin position="43"/>
        <end position="64"/>
    </location>
</feature>
<feature type="compositionally biased region" description="Basic and acidic residues" evidence="1">
    <location>
        <begin position="47"/>
        <end position="64"/>
    </location>
</feature>
<dbReference type="EMBL" id="CAMKVN010000273">
    <property type="protein sequence ID" value="CAI2166085.1"/>
    <property type="molecule type" value="Genomic_DNA"/>
</dbReference>
<evidence type="ECO:0000256" key="1">
    <source>
        <dbReference type="SAM" id="MobiDB-lite"/>
    </source>
</evidence>
<evidence type="ECO:0000313" key="3">
    <source>
        <dbReference type="Proteomes" id="UP001153678"/>
    </source>
</evidence>
<dbReference type="Proteomes" id="UP001153678">
    <property type="component" value="Unassembled WGS sequence"/>
</dbReference>
<dbReference type="OrthoDB" id="2321934at2759"/>